<name>A0AB34AFC6_STAUR</name>
<dbReference type="AlphaFoldDB" id="A0AB34AFC6"/>
<dbReference type="EMBL" id="BKAW01000003">
    <property type="protein sequence ID" value="GEQ01991.1"/>
    <property type="molecule type" value="Genomic_DNA"/>
</dbReference>
<gene>
    <name evidence="1" type="ORF">SCO02_04320</name>
</gene>
<evidence type="ECO:0000313" key="1">
    <source>
        <dbReference type="EMBL" id="GEQ01991.1"/>
    </source>
</evidence>
<dbReference type="RefSeq" id="WP_103161289.1">
    <property type="nucleotide sequence ID" value="NZ_BKAW01000003.1"/>
</dbReference>
<evidence type="ECO:0000313" key="2">
    <source>
        <dbReference type="Proteomes" id="UP000321839"/>
    </source>
</evidence>
<organism evidence="1 2">
    <name type="scientific">Staphylococcus ureilyticus</name>
    <name type="common">Staphylococcus cohnii subsp. urealyticus</name>
    <dbReference type="NCBI Taxonomy" id="94138"/>
    <lineage>
        <taxon>Bacteria</taxon>
        <taxon>Bacillati</taxon>
        <taxon>Bacillota</taxon>
        <taxon>Bacilli</taxon>
        <taxon>Bacillales</taxon>
        <taxon>Staphylococcaceae</taxon>
        <taxon>Staphylococcus</taxon>
        <taxon>Staphylococcus cohnii species complex</taxon>
    </lineage>
</organism>
<sequence>MSKEIPIIRMSYEGEDAFPQTHTEGVIGLEELIESIVTQYLRSDLIVQAPTGQKFKIVVDDKGVLKTERMEG</sequence>
<proteinExistence type="predicted"/>
<reference evidence="1 2" key="1">
    <citation type="submission" date="2019-07" db="EMBL/GenBank/DDBJ databases">
        <title>Whole genome shotgun sequence of Staphylococcus cohnii subsp. urealyticus NBRC 109766.</title>
        <authorList>
            <person name="Hosoyama A."/>
            <person name="Uohara A."/>
            <person name="Ohji S."/>
            <person name="Ichikawa N."/>
        </authorList>
    </citation>
    <scope>NUCLEOTIDE SEQUENCE [LARGE SCALE GENOMIC DNA]</scope>
    <source>
        <strain evidence="1 2">NBRC 109766</strain>
    </source>
</reference>
<dbReference type="Proteomes" id="UP000321839">
    <property type="component" value="Unassembled WGS sequence"/>
</dbReference>
<accession>A0AB34AFC6</accession>
<keyword evidence="2" id="KW-1185">Reference proteome</keyword>
<protein>
    <submittedName>
        <fullName evidence="1">Uncharacterized protein</fullName>
    </submittedName>
</protein>
<comment type="caution">
    <text evidence="1">The sequence shown here is derived from an EMBL/GenBank/DDBJ whole genome shotgun (WGS) entry which is preliminary data.</text>
</comment>